<accession>A0A8K0E2F0</accession>
<organism evidence="4 5">
    <name type="scientific">Rhamnella rubrinervis</name>
    <dbReference type="NCBI Taxonomy" id="2594499"/>
    <lineage>
        <taxon>Eukaryota</taxon>
        <taxon>Viridiplantae</taxon>
        <taxon>Streptophyta</taxon>
        <taxon>Embryophyta</taxon>
        <taxon>Tracheophyta</taxon>
        <taxon>Spermatophyta</taxon>
        <taxon>Magnoliopsida</taxon>
        <taxon>eudicotyledons</taxon>
        <taxon>Gunneridae</taxon>
        <taxon>Pentapetalae</taxon>
        <taxon>rosids</taxon>
        <taxon>fabids</taxon>
        <taxon>Rosales</taxon>
        <taxon>Rhamnaceae</taxon>
        <taxon>rhamnoid group</taxon>
        <taxon>Rhamneae</taxon>
        <taxon>Rhamnella</taxon>
    </lineage>
</organism>
<evidence type="ECO:0000313" key="4">
    <source>
        <dbReference type="EMBL" id="KAF3441036.1"/>
    </source>
</evidence>
<dbReference type="Pfam" id="PF04783">
    <property type="entry name" value="DUF630"/>
    <property type="match status" value="1"/>
</dbReference>
<proteinExistence type="predicted"/>
<feature type="domain" description="DUF632" evidence="2">
    <location>
        <begin position="314"/>
        <end position="655"/>
    </location>
</feature>
<dbReference type="PANTHER" id="PTHR21450">
    <property type="entry name" value="PROTEIN ALTERED PHOSPHATE STARVATION RESPONSE 1"/>
    <property type="match status" value="1"/>
</dbReference>
<feature type="compositionally biased region" description="Low complexity" evidence="1">
    <location>
        <begin position="74"/>
        <end position="86"/>
    </location>
</feature>
<dbReference type="EMBL" id="VOIH02000008">
    <property type="protein sequence ID" value="KAF3441036.1"/>
    <property type="molecule type" value="Genomic_DNA"/>
</dbReference>
<name>A0A8K0E2F0_9ROSA</name>
<dbReference type="OrthoDB" id="1871118at2759"/>
<sequence length="738" mass="82506">MGCTNSKTEKDEALRLCKLRRRFIKQAIDSRYALAAAHVSYIQSLGDIGVGLRRYAEAEVLIESSLSISDKTPSHSSLPSPSPSHLAEVSDSPLRNESPLSPSVTTLNYMKSGGTASLTIRFNPLSDSYVEEDYPMPPPPPPLPESGSSWDFFDPIDENESFRFVGNNGADIGFDEIRGWKQFGSEGNDPSPVERKGKWAEVGFEGPNEFHEGTSRPELRKKTSEVSGNSVIQADSSGQSLKGKKANLISSTINGEGRQLVAGHNANGQVGSLTGKLTLEQSSSKREKPSAEKDLSAEREDPSEFITHRAKDFLSSIKDIEHRFFRASESGKEVGRMLEANKIRVGYSEAKGRSSASAIFMALQRVCCSGRGALVTYEPPQQVTKVITWKRSTSSRSSSSRNPLATASKDDADDSGSDFVEEFCMIAGSHSSTLDRLYAWERKLYDEVKASESIRKEYDQKCDQLRYLFAKDYSSQVIDKTRAVVKDLHSRIRVALHSVDSISKRIEKMRDEELYPQLVEFTQGLIRMWKAMLECHHAQYITISLAYHSKSTTGTPQGDTRRQILEQLLREVECFGLSFADWINSHTSYVEALNGWLQHCILQPRGRSRSRRPFSPRRALAPAIFVLCRDWAAGIRALPSDDLTAAIRAFLLDLHRMMEQQVGVQKKTIEVKNGESENKDDENNSRDSSSSLSCLHASLTKVLDRLTKFSEASLKMYEDIRQKSEAARLAYSNCRPRY</sequence>
<comment type="caution">
    <text evidence="4">The sequence shown here is derived from an EMBL/GenBank/DDBJ whole genome shotgun (WGS) entry which is preliminary data.</text>
</comment>
<protein>
    <submittedName>
        <fullName evidence="4">Uncharacterized protein</fullName>
    </submittedName>
</protein>
<evidence type="ECO:0000259" key="3">
    <source>
        <dbReference type="Pfam" id="PF04783"/>
    </source>
</evidence>
<dbReference type="Pfam" id="PF04782">
    <property type="entry name" value="DUF632"/>
    <property type="match status" value="1"/>
</dbReference>
<dbReference type="Proteomes" id="UP000796880">
    <property type="component" value="Unassembled WGS sequence"/>
</dbReference>
<feature type="region of interest" description="Disordered" evidence="1">
    <location>
        <begin position="388"/>
        <end position="415"/>
    </location>
</feature>
<evidence type="ECO:0000256" key="1">
    <source>
        <dbReference type="SAM" id="MobiDB-lite"/>
    </source>
</evidence>
<dbReference type="AlphaFoldDB" id="A0A8K0E2F0"/>
<evidence type="ECO:0000259" key="2">
    <source>
        <dbReference type="Pfam" id="PF04782"/>
    </source>
</evidence>
<reference evidence="4" key="1">
    <citation type="submission" date="2020-03" db="EMBL/GenBank/DDBJ databases">
        <title>A high-quality chromosome-level genome assembly of a woody plant with both climbing and erect habits, Rhamnella rubrinervis.</title>
        <authorList>
            <person name="Lu Z."/>
            <person name="Yang Y."/>
            <person name="Zhu X."/>
            <person name="Sun Y."/>
        </authorList>
    </citation>
    <scope>NUCLEOTIDE SEQUENCE</scope>
    <source>
        <strain evidence="4">BYM</strain>
        <tissue evidence="4">Leaf</tissue>
    </source>
</reference>
<gene>
    <name evidence="4" type="ORF">FNV43_RR19322</name>
</gene>
<feature type="compositionally biased region" description="Low complexity" evidence="1">
    <location>
        <begin position="391"/>
        <end position="407"/>
    </location>
</feature>
<feature type="domain" description="DUF630" evidence="3">
    <location>
        <begin position="1"/>
        <end position="59"/>
    </location>
</feature>
<dbReference type="InterPro" id="IPR006868">
    <property type="entry name" value="DUF630"/>
</dbReference>
<keyword evidence="5" id="KW-1185">Reference proteome</keyword>
<dbReference type="InterPro" id="IPR006867">
    <property type="entry name" value="DUF632"/>
</dbReference>
<feature type="compositionally biased region" description="Basic and acidic residues" evidence="1">
    <location>
        <begin position="283"/>
        <end position="304"/>
    </location>
</feature>
<feature type="compositionally biased region" description="Basic and acidic residues" evidence="1">
    <location>
        <begin position="667"/>
        <end position="685"/>
    </location>
</feature>
<feature type="region of interest" description="Disordered" evidence="1">
    <location>
        <begin position="204"/>
        <end position="244"/>
    </location>
</feature>
<feature type="compositionally biased region" description="Basic and acidic residues" evidence="1">
    <location>
        <begin position="208"/>
        <end position="224"/>
    </location>
</feature>
<feature type="region of interest" description="Disordered" evidence="1">
    <location>
        <begin position="665"/>
        <end position="691"/>
    </location>
</feature>
<feature type="compositionally biased region" description="Polar residues" evidence="1">
    <location>
        <begin position="93"/>
        <end position="103"/>
    </location>
</feature>
<feature type="region of interest" description="Disordered" evidence="1">
    <location>
        <begin position="69"/>
        <end position="103"/>
    </location>
</feature>
<dbReference type="PANTHER" id="PTHR21450:SF35">
    <property type="entry name" value="TRANSCRIPTION FACTOR, PUTATIVE (DUF630 AND DUF632)-RELATED"/>
    <property type="match status" value="1"/>
</dbReference>
<feature type="compositionally biased region" description="Polar residues" evidence="1">
    <location>
        <begin position="225"/>
        <end position="240"/>
    </location>
</feature>
<feature type="region of interest" description="Disordered" evidence="1">
    <location>
        <begin position="266"/>
        <end position="304"/>
    </location>
</feature>
<evidence type="ECO:0000313" key="5">
    <source>
        <dbReference type="Proteomes" id="UP000796880"/>
    </source>
</evidence>